<dbReference type="GO" id="GO:0051301">
    <property type="term" value="P:cell division"/>
    <property type="evidence" value="ECO:0007669"/>
    <property type="project" value="UniProtKB-KW"/>
</dbReference>
<evidence type="ECO:0000256" key="10">
    <source>
        <dbReference type="SAM" id="Phobius"/>
    </source>
</evidence>
<dbReference type="GeneID" id="87106649"/>
<dbReference type="HOGENOM" id="CLU_009289_1_2_0"/>
<feature type="domain" description="Penicillin-binding protein transpeptidase" evidence="11">
    <location>
        <begin position="225"/>
        <end position="545"/>
    </location>
</feature>
<evidence type="ECO:0000256" key="3">
    <source>
        <dbReference type="ARBA" id="ARBA00022475"/>
    </source>
</evidence>
<keyword evidence="13" id="KW-0131">Cell cycle</keyword>
<evidence type="ECO:0000313" key="14">
    <source>
        <dbReference type="Proteomes" id="UP000002881"/>
    </source>
</evidence>
<dbReference type="InterPro" id="IPR005311">
    <property type="entry name" value="PBP_dimer"/>
</dbReference>
<dbReference type="InterPro" id="IPR050515">
    <property type="entry name" value="Beta-lactam/transpept"/>
</dbReference>
<dbReference type="KEGG" id="mpg:Theba_0808"/>
<gene>
    <name evidence="13" type="ORF">Theba_0808</name>
</gene>
<accession>I2F3L9</accession>
<comment type="subcellular location">
    <subcellularLocation>
        <location evidence="2">Cell membrane</location>
    </subcellularLocation>
    <subcellularLocation>
        <location evidence="1">Membrane</location>
        <topology evidence="1">Single-pass membrane protein</topology>
    </subcellularLocation>
</comment>
<evidence type="ECO:0000256" key="1">
    <source>
        <dbReference type="ARBA" id="ARBA00004167"/>
    </source>
</evidence>
<dbReference type="InterPro" id="IPR001460">
    <property type="entry name" value="PCN-bd_Tpept"/>
</dbReference>
<keyword evidence="7 10" id="KW-1133">Transmembrane helix</keyword>
<evidence type="ECO:0000256" key="7">
    <source>
        <dbReference type="ARBA" id="ARBA00022989"/>
    </source>
</evidence>
<evidence type="ECO:0000259" key="12">
    <source>
        <dbReference type="Pfam" id="PF03717"/>
    </source>
</evidence>
<dbReference type="GO" id="GO:0008658">
    <property type="term" value="F:penicillin binding"/>
    <property type="evidence" value="ECO:0007669"/>
    <property type="project" value="InterPro"/>
</dbReference>
<dbReference type="Pfam" id="PF03717">
    <property type="entry name" value="PBP_dimer"/>
    <property type="match status" value="1"/>
</dbReference>
<dbReference type="eggNOG" id="COG0768">
    <property type="taxonomic scope" value="Bacteria"/>
</dbReference>
<dbReference type="PANTHER" id="PTHR30627">
    <property type="entry name" value="PEPTIDOGLYCAN D,D-TRANSPEPTIDASE"/>
    <property type="match status" value="1"/>
</dbReference>
<dbReference type="InterPro" id="IPR036138">
    <property type="entry name" value="PBP_dimer_sf"/>
</dbReference>
<organism evidence="13 14">
    <name type="scientific">Mesotoga prima MesG1.Ag.4.2</name>
    <dbReference type="NCBI Taxonomy" id="660470"/>
    <lineage>
        <taxon>Bacteria</taxon>
        <taxon>Thermotogati</taxon>
        <taxon>Thermotogota</taxon>
        <taxon>Thermotogae</taxon>
        <taxon>Kosmotogales</taxon>
        <taxon>Kosmotogaceae</taxon>
        <taxon>Mesotoga</taxon>
    </lineage>
</organism>
<evidence type="ECO:0000256" key="6">
    <source>
        <dbReference type="ARBA" id="ARBA00022984"/>
    </source>
</evidence>
<dbReference type="GO" id="GO:0009252">
    <property type="term" value="P:peptidoglycan biosynthetic process"/>
    <property type="evidence" value="ECO:0007669"/>
    <property type="project" value="UniProtKB-KW"/>
</dbReference>
<dbReference type="RefSeq" id="WP_014730574.1">
    <property type="nucleotide sequence ID" value="NC_017934.1"/>
</dbReference>
<evidence type="ECO:0000256" key="9">
    <source>
        <dbReference type="ARBA" id="ARBA00023316"/>
    </source>
</evidence>
<dbReference type="GO" id="GO:0071972">
    <property type="term" value="F:peptidoglycan L,D-transpeptidase activity"/>
    <property type="evidence" value="ECO:0007669"/>
    <property type="project" value="TreeGrafter"/>
</dbReference>
<dbReference type="EMBL" id="CP003532">
    <property type="protein sequence ID" value="AFK06522.1"/>
    <property type="molecule type" value="Genomic_DNA"/>
</dbReference>
<dbReference type="GO" id="GO:0005886">
    <property type="term" value="C:plasma membrane"/>
    <property type="evidence" value="ECO:0007669"/>
    <property type="project" value="UniProtKB-SubCell"/>
</dbReference>
<protein>
    <submittedName>
        <fullName evidence="13">Cell division protein FtsI/penicillin-binding protein 2</fullName>
    </submittedName>
</protein>
<dbReference type="Gene3D" id="3.40.710.10">
    <property type="entry name" value="DD-peptidase/beta-lactamase superfamily"/>
    <property type="match status" value="1"/>
</dbReference>
<dbReference type="PANTHER" id="PTHR30627:SF2">
    <property type="entry name" value="PEPTIDOGLYCAN D,D-TRANSPEPTIDASE MRDA"/>
    <property type="match status" value="1"/>
</dbReference>
<dbReference type="Pfam" id="PF00905">
    <property type="entry name" value="Transpeptidase"/>
    <property type="match status" value="1"/>
</dbReference>
<dbReference type="AlphaFoldDB" id="I2F3L9"/>
<sequence length="569" mass="63224" precursor="true">MKIKRFDLFFVLFILTVGLFIYKLYDYQIVSSDKYAAQVESISHRSISLLPQRGMILDRNGIPLAWDAPYYNIEKRVVFLPDDLKRMTIDAFDDKQKAETLIKNLEMFGSVEASLPAALAERLNDFPELEVSERVIRYYQNNPGVAHVVGYIKADGEPVMGIEKQYNDLLRGTPGEQLIRVDALGRQISLEGERPPVGGKDLTITIDSQMSKYIYELINETGKSGAAVVMTTSGEILALVSVPGFENMSFTKGISNRDWERLNLDPSRPLVNRALTPFTPGSVIKPFIAMIALAEGKDATEQIDCRGSFQYKDSQGIVQGVYRDWNLYGHGMTDLSKAITVSCNVYFYQLGLELGIDTISNYAEIWDVFEPTNIDLPEESTGLMPCPSWKQEKLEENWFPGDTIQISIGQGYLSITPLQLAKMTGEIATKGREILPYIGTERVSDRAVIELGESDWNLLTEALRNVISKGGGAAEAGTAYSAFRNFEGTAAGKTGTAEQGGSKPTHSWFTGFMPLEEPEIVVTVFVHEGGYGSGLASQISRKIMDYYLQEYMQQNHSTGLTKLSSSPDL</sequence>
<evidence type="ECO:0000259" key="11">
    <source>
        <dbReference type="Pfam" id="PF00905"/>
    </source>
</evidence>
<feature type="transmembrane region" description="Helical" evidence="10">
    <location>
        <begin position="7"/>
        <end position="25"/>
    </location>
</feature>
<name>I2F3L9_9BACT</name>
<dbReference type="InterPro" id="IPR012338">
    <property type="entry name" value="Beta-lactam/transpept-like"/>
</dbReference>
<dbReference type="SUPFAM" id="SSF56601">
    <property type="entry name" value="beta-lactamase/transpeptidase-like"/>
    <property type="match status" value="1"/>
</dbReference>
<reference evidence="13 14" key="1">
    <citation type="journal article" date="2012" name="Genome Biol. Evol.">
        <title>Genome Sequence of the Mesophilic Thermotogales Bacterium Mesotoga prima MesG1.Ag.4.2 Reveals the Largest Thermotogales Genome To Date.</title>
        <authorList>
            <person name="Zhaxybayeva O."/>
            <person name="Swithers K.S."/>
            <person name="Foght J."/>
            <person name="Green A.G."/>
            <person name="Bruce D."/>
            <person name="Detter C."/>
            <person name="Han S."/>
            <person name="Teshima H."/>
            <person name="Han J."/>
            <person name="Woyke T."/>
            <person name="Pitluck S."/>
            <person name="Nolan M."/>
            <person name="Ivanova N."/>
            <person name="Pati A."/>
            <person name="Land M.L."/>
            <person name="Dlutek M."/>
            <person name="Doolittle W.F."/>
            <person name="Noll K.M."/>
            <person name="Nesbo C.L."/>
        </authorList>
    </citation>
    <scope>NUCLEOTIDE SEQUENCE [LARGE SCALE GENOMIC DNA]</scope>
    <source>
        <strain evidence="14">mesG1.Ag.4.2</strain>
    </source>
</reference>
<dbReference type="Gene3D" id="3.90.1310.10">
    <property type="entry name" value="Penicillin-binding protein 2a (Domain 2)"/>
    <property type="match status" value="1"/>
</dbReference>
<evidence type="ECO:0000256" key="2">
    <source>
        <dbReference type="ARBA" id="ARBA00004236"/>
    </source>
</evidence>
<dbReference type="Proteomes" id="UP000002881">
    <property type="component" value="Chromosome"/>
</dbReference>
<keyword evidence="4 10" id="KW-0812">Transmembrane</keyword>
<evidence type="ECO:0000256" key="4">
    <source>
        <dbReference type="ARBA" id="ARBA00022692"/>
    </source>
</evidence>
<dbReference type="GO" id="GO:0008360">
    <property type="term" value="P:regulation of cell shape"/>
    <property type="evidence" value="ECO:0007669"/>
    <property type="project" value="UniProtKB-KW"/>
</dbReference>
<feature type="domain" description="Penicillin-binding protein dimerisation" evidence="12">
    <location>
        <begin position="51"/>
        <end position="154"/>
    </location>
</feature>
<evidence type="ECO:0000313" key="13">
    <source>
        <dbReference type="EMBL" id="AFK06522.1"/>
    </source>
</evidence>
<evidence type="ECO:0000256" key="8">
    <source>
        <dbReference type="ARBA" id="ARBA00023136"/>
    </source>
</evidence>
<keyword evidence="13" id="KW-0132">Cell division</keyword>
<dbReference type="GO" id="GO:0071555">
    <property type="term" value="P:cell wall organization"/>
    <property type="evidence" value="ECO:0007669"/>
    <property type="project" value="UniProtKB-KW"/>
</dbReference>
<keyword evidence="3" id="KW-1003">Cell membrane</keyword>
<dbReference type="SUPFAM" id="SSF56519">
    <property type="entry name" value="Penicillin binding protein dimerisation domain"/>
    <property type="match status" value="1"/>
</dbReference>
<proteinExistence type="predicted"/>
<keyword evidence="9" id="KW-0961">Cell wall biogenesis/degradation</keyword>
<keyword evidence="14" id="KW-1185">Reference proteome</keyword>
<evidence type="ECO:0000256" key="5">
    <source>
        <dbReference type="ARBA" id="ARBA00022960"/>
    </source>
</evidence>
<dbReference type="STRING" id="660470.Theba_0808"/>
<keyword evidence="5" id="KW-0133">Cell shape</keyword>
<keyword evidence="8 10" id="KW-0472">Membrane</keyword>
<keyword evidence="6" id="KW-0573">Peptidoglycan synthesis</keyword>